<evidence type="ECO:0000256" key="1">
    <source>
        <dbReference type="SAM" id="MobiDB-lite"/>
    </source>
</evidence>
<dbReference type="EMBL" id="JAYMYQ010000003">
    <property type="protein sequence ID" value="KAK7343321.1"/>
    <property type="molecule type" value="Genomic_DNA"/>
</dbReference>
<dbReference type="Proteomes" id="UP001367508">
    <property type="component" value="Unassembled WGS sequence"/>
</dbReference>
<gene>
    <name evidence="2" type="ORF">VNO77_11977</name>
</gene>
<keyword evidence="3" id="KW-1185">Reference proteome</keyword>
<evidence type="ECO:0000313" key="2">
    <source>
        <dbReference type="EMBL" id="KAK7343321.1"/>
    </source>
</evidence>
<proteinExistence type="predicted"/>
<comment type="caution">
    <text evidence="2">The sequence shown here is derived from an EMBL/GenBank/DDBJ whole genome shotgun (WGS) entry which is preliminary data.</text>
</comment>
<reference evidence="2 3" key="1">
    <citation type="submission" date="2024-01" db="EMBL/GenBank/DDBJ databases">
        <title>The genomes of 5 underutilized Papilionoideae crops provide insights into root nodulation and disease resistanc.</title>
        <authorList>
            <person name="Jiang F."/>
        </authorList>
    </citation>
    <scope>NUCLEOTIDE SEQUENCE [LARGE SCALE GENOMIC DNA]</scope>
    <source>
        <strain evidence="2">LVBAO_FW01</strain>
        <tissue evidence="2">Leaves</tissue>
    </source>
</reference>
<accession>A0AAN9LWC1</accession>
<feature type="region of interest" description="Disordered" evidence="1">
    <location>
        <begin position="39"/>
        <end position="69"/>
    </location>
</feature>
<name>A0AAN9LWC1_CANGL</name>
<evidence type="ECO:0000313" key="3">
    <source>
        <dbReference type="Proteomes" id="UP001367508"/>
    </source>
</evidence>
<organism evidence="2 3">
    <name type="scientific">Canavalia gladiata</name>
    <name type="common">Sword bean</name>
    <name type="synonym">Dolichos gladiatus</name>
    <dbReference type="NCBI Taxonomy" id="3824"/>
    <lineage>
        <taxon>Eukaryota</taxon>
        <taxon>Viridiplantae</taxon>
        <taxon>Streptophyta</taxon>
        <taxon>Embryophyta</taxon>
        <taxon>Tracheophyta</taxon>
        <taxon>Spermatophyta</taxon>
        <taxon>Magnoliopsida</taxon>
        <taxon>eudicotyledons</taxon>
        <taxon>Gunneridae</taxon>
        <taxon>Pentapetalae</taxon>
        <taxon>rosids</taxon>
        <taxon>fabids</taxon>
        <taxon>Fabales</taxon>
        <taxon>Fabaceae</taxon>
        <taxon>Papilionoideae</taxon>
        <taxon>50 kb inversion clade</taxon>
        <taxon>NPAAA clade</taxon>
        <taxon>indigoferoid/millettioid clade</taxon>
        <taxon>Phaseoleae</taxon>
        <taxon>Canavalia</taxon>
    </lineage>
</organism>
<sequence>MKEIVGMRSGETVAPLSLSSRHHCPIICSPFAEANAEQMGKKYPVGDEGEERRKDKSGGLLSVLRRGHH</sequence>
<protein>
    <submittedName>
        <fullName evidence="2">Uncharacterized protein</fullName>
    </submittedName>
</protein>
<dbReference type="AlphaFoldDB" id="A0AAN9LWC1"/>